<keyword evidence="2" id="KW-1185">Reference proteome</keyword>
<proteinExistence type="predicted"/>
<sequence length="599" mass="66551">ATLWEAGAKLLRESDAMTSVTSFRRQLAVRVGLQEHGSDDRAAEVLDLIRRAWRPAPTAATPEEKMKEIVTEVGPEVAGKRHQVYLITLSRALPETADRSNLVDASALAREAVGEAVRKAFDEPLGRAPDGLAPPKKALRERDGMATHWSCSHTQWWSTLRYGAIPTLHKTTVDDDPWTWTKVGVDIDFFGESQGPWNAHIWKRQRKEAEKAATAGTAKRARRFTKLGLTALILDRNLQTKAALLEYAQDYGTDEMQRYVHAQQKRLKEHLAEAAEWGAARATARAERKTDWELVCRTADGPCPHGTECQYSKSTSVFFEKNRATLSQSELAAALRAIILNGPSKTTRTPMTVGPTNTGKSTVLLPFDDLFGFKHVFHKPAVGSPFALRNIVKDKKFLFWDDYQPIEFAEKAVPVQSFLSLFEGHPFEPQAGDGGFRRAACARREIEGAFGEGVSSAGRRGPGVPVLTDGNIDFKWRRGAAMTAKEDELWKPAKWATEEDIGHMKNRVLVFIARARIPRITDTHKCARCVCRWIRDAASAADCDVGLRDASSALLVDLLAMGAVDVRELGGREWQSLAAWARLKPLGRRRLEWVLQGGA</sequence>
<accession>A0ABN9XPC4</accession>
<dbReference type="Proteomes" id="UP001189429">
    <property type="component" value="Unassembled WGS sequence"/>
</dbReference>
<dbReference type="InterPro" id="IPR027417">
    <property type="entry name" value="P-loop_NTPase"/>
</dbReference>
<reference evidence="1" key="1">
    <citation type="submission" date="2023-10" db="EMBL/GenBank/DDBJ databases">
        <authorList>
            <person name="Chen Y."/>
            <person name="Shah S."/>
            <person name="Dougan E. K."/>
            <person name="Thang M."/>
            <person name="Chan C."/>
        </authorList>
    </citation>
    <scope>NUCLEOTIDE SEQUENCE [LARGE SCALE GENOMIC DNA]</scope>
</reference>
<organism evidence="1 2">
    <name type="scientific">Prorocentrum cordatum</name>
    <dbReference type="NCBI Taxonomy" id="2364126"/>
    <lineage>
        <taxon>Eukaryota</taxon>
        <taxon>Sar</taxon>
        <taxon>Alveolata</taxon>
        <taxon>Dinophyceae</taxon>
        <taxon>Prorocentrales</taxon>
        <taxon>Prorocentraceae</taxon>
        <taxon>Prorocentrum</taxon>
    </lineage>
</organism>
<name>A0ABN9XPC4_9DINO</name>
<dbReference type="EMBL" id="CAUYUJ010020771">
    <property type="protein sequence ID" value="CAK0900396.1"/>
    <property type="molecule type" value="Genomic_DNA"/>
</dbReference>
<comment type="caution">
    <text evidence="1">The sequence shown here is derived from an EMBL/GenBank/DDBJ whole genome shotgun (WGS) entry which is preliminary data.</text>
</comment>
<feature type="non-terminal residue" evidence="1">
    <location>
        <position position="1"/>
    </location>
</feature>
<dbReference type="Gene3D" id="3.40.50.300">
    <property type="entry name" value="P-loop containing nucleotide triphosphate hydrolases"/>
    <property type="match status" value="1"/>
</dbReference>
<feature type="non-terminal residue" evidence="1">
    <location>
        <position position="599"/>
    </location>
</feature>
<protein>
    <submittedName>
        <fullName evidence="1">Uncharacterized protein</fullName>
    </submittedName>
</protein>
<evidence type="ECO:0000313" key="1">
    <source>
        <dbReference type="EMBL" id="CAK0900396.1"/>
    </source>
</evidence>
<evidence type="ECO:0000313" key="2">
    <source>
        <dbReference type="Proteomes" id="UP001189429"/>
    </source>
</evidence>
<gene>
    <name evidence="1" type="ORF">PCOR1329_LOCUS77684</name>
</gene>